<keyword evidence="5" id="KW-0804">Transcription</keyword>
<evidence type="ECO:0000259" key="7">
    <source>
        <dbReference type="PROSITE" id="PS51755"/>
    </source>
</evidence>
<dbReference type="SMART" id="SM00862">
    <property type="entry name" value="Trans_reg_C"/>
    <property type="match status" value="1"/>
</dbReference>
<dbReference type="InterPro" id="IPR039420">
    <property type="entry name" value="WalR-like"/>
</dbReference>
<dbReference type="PANTHER" id="PTHR48111">
    <property type="entry name" value="REGULATOR OF RPOS"/>
    <property type="match status" value="1"/>
</dbReference>
<evidence type="ECO:0000256" key="5">
    <source>
        <dbReference type="ARBA" id="ARBA00023163"/>
    </source>
</evidence>
<dbReference type="FunFam" id="1.10.10.10:FF:000018">
    <property type="entry name" value="DNA-binding response regulator ResD"/>
    <property type="match status" value="1"/>
</dbReference>
<dbReference type="GO" id="GO:0000156">
    <property type="term" value="F:phosphorelay response regulator activity"/>
    <property type="evidence" value="ECO:0007669"/>
    <property type="project" value="TreeGrafter"/>
</dbReference>
<evidence type="ECO:0000313" key="9">
    <source>
        <dbReference type="Proteomes" id="UP000190105"/>
    </source>
</evidence>
<proteinExistence type="predicted"/>
<evidence type="ECO:0000256" key="3">
    <source>
        <dbReference type="ARBA" id="ARBA00023015"/>
    </source>
</evidence>
<dbReference type="RefSeq" id="WP_078697839.1">
    <property type="nucleotide sequence ID" value="NZ_FUYH01000044.1"/>
</dbReference>
<reference evidence="9" key="1">
    <citation type="submission" date="2017-02" db="EMBL/GenBank/DDBJ databases">
        <authorList>
            <person name="Varghese N."/>
            <person name="Submissions S."/>
        </authorList>
    </citation>
    <scope>NUCLEOTIDE SEQUENCE [LARGE SCALE GENOMIC DNA]</scope>
    <source>
        <strain evidence="9">USBA 833</strain>
    </source>
</reference>
<evidence type="ECO:0000256" key="6">
    <source>
        <dbReference type="PROSITE-ProRule" id="PRU01091"/>
    </source>
</evidence>
<dbReference type="GO" id="GO:0032993">
    <property type="term" value="C:protein-DNA complex"/>
    <property type="evidence" value="ECO:0007669"/>
    <property type="project" value="TreeGrafter"/>
</dbReference>
<evidence type="ECO:0000313" key="8">
    <source>
        <dbReference type="EMBL" id="SKB00477.1"/>
    </source>
</evidence>
<organism evidence="8 9">
    <name type="scientific">Caloramator quimbayensis</name>
    <dbReference type="NCBI Taxonomy" id="1147123"/>
    <lineage>
        <taxon>Bacteria</taxon>
        <taxon>Bacillati</taxon>
        <taxon>Bacillota</taxon>
        <taxon>Clostridia</taxon>
        <taxon>Eubacteriales</taxon>
        <taxon>Clostridiaceae</taxon>
        <taxon>Caloramator</taxon>
    </lineage>
</organism>
<feature type="DNA-binding region" description="OmpR/PhoB-type" evidence="6">
    <location>
        <begin position="1"/>
        <end position="95"/>
    </location>
</feature>
<dbReference type="GO" id="GO:0005829">
    <property type="term" value="C:cytosol"/>
    <property type="evidence" value="ECO:0007669"/>
    <property type="project" value="TreeGrafter"/>
</dbReference>
<accession>A0A1T4YF65</accession>
<dbReference type="STRING" id="1147123.SAMN05443428_1442"/>
<sequence length="97" mass="11424">MKSNLGIKIDYDSHSVYIDGISIDLTPKEFELLYYFVENEGKILSREQILNRVWGYEYLGSPRTVDTHIYRLRIKLGNKADYINAVWGLGYKFEIKK</sequence>
<dbReference type="InterPro" id="IPR016032">
    <property type="entry name" value="Sig_transdc_resp-reg_C-effctor"/>
</dbReference>
<dbReference type="SUPFAM" id="SSF46894">
    <property type="entry name" value="C-terminal effector domain of the bipartite response regulators"/>
    <property type="match status" value="1"/>
</dbReference>
<dbReference type="EMBL" id="FUYH01000044">
    <property type="protein sequence ID" value="SKB00477.1"/>
    <property type="molecule type" value="Genomic_DNA"/>
</dbReference>
<dbReference type="CDD" id="cd00383">
    <property type="entry name" value="trans_reg_C"/>
    <property type="match status" value="1"/>
</dbReference>
<dbReference type="Gene3D" id="1.10.10.10">
    <property type="entry name" value="Winged helix-like DNA-binding domain superfamily/Winged helix DNA-binding domain"/>
    <property type="match status" value="1"/>
</dbReference>
<name>A0A1T4YF65_9CLOT</name>
<feature type="domain" description="OmpR/PhoB-type" evidence="7">
    <location>
        <begin position="1"/>
        <end position="95"/>
    </location>
</feature>
<dbReference type="AlphaFoldDB" id="A0A1T4YF65"/>
<dbReference type="InterPro" id="IPR036388">
    <property type="entry name" value="WH-like_DNA-bd_sf"/>
</dbReference>
<evidence type="ECO:0000256" key="2">
    <source>
        <dbReference type="ARBA" id="ARBA00023012"/>
    </source>
</evidence>
<dbReference type="PANTHER" id="PTHR48111:SF21">
    <property type="entry name" value="DNA-BINDING DUAL MASTER TRANSCRIPTIONAL REGULATOR RPAA"/>
    <property type="match status" value="1"/>
</dbReference>
<dbReference type="GO" id="GO:0006355">
    <property type="term" value="P:regulation of DNA-templated transcription"/>
    <property type="evidence" value="ECO:0007669"/>
    <property type="project" value="InterPro"/>
</dbReference>
<dbReference type="PROSITE" id="PS51755">
    <property type="entry name" value="OMPR_PHOB"/>
    <property type="match status" value="1"/>
</dbReference>
<dbReference type="OrthoDB" id="9787103at2"/>
<keyword evidence="3" id="KW-0805">Transcription regulation</keyword>
<protein>
    <submittedName>
        <fullName evidence="8">Transcriptional regulatory protein, C terminal</fullName>
    </submittedName>
</protein>
<dbReference type="GO" id="GO:0000976">
    <property type="term" value="F:transcription cis-regulatory region binding"/>
    <property type="evidence" value="ECO:0007669"/>
    <property type="project" value="TreeGrafter"/>
</dbReference>
<gene>
    <name evidence="8" type="ORF">SAMN05443428_1442</name>
</gene>
<evidence type="ECO:0000256" key="4">
    <source>
        <dbReference type="ARBA" id="ARBA00023125"/>
    </source>
</evidence>
<keyword evidence="9" id="KW-1185">Reference proteome</keyword>
<keyword evidence="4 6" id="KW-0238">DNA-binding</keyword>
<dbReference type="Pfam" id="PF00486">
    <property type="entry name" value="Trans_reg_C"/>
    <property type="match status" value="1"/>
</dbReference>
<evidence type="ECO:0000256" key="1">
    <source>
        <dbReference type="ARBA" id="ARBA00022553"/>
    </source>
</evidence>
<keyword evidence="1" id="KW-0597">Phosphoprotein</keyword>
<dbReference type="Proteomes" id="UP000190105">
    <property type="component" value="Unassembled WGS sequence"/>
</dbReference>
<dbReference type="InterPro" id="IPR001867">
    <property type="entry name" value="OmpR/PhoB-type_DNA-bd"/>
</dbReference>
<keyword evidence="2" id="KW-0902">Two-component regulatory system</keyword>